<evidence type="ECO:0000313" key="3">
    <source>
        <dbReference type="Proteomes" id="UP000095468"/>
    </source>
</evidence>
<dbReference type="AlphaFoldDB" id="A0A174BUM7"/>
<accession>A0A174BUM7</accession>
<dbReference type="Proteomes" id="UP000095468">
    <property type="component" value="Unassembled WGS sequence"/>
</dbReference>
<sequence>MNLTYLRPDRRPVVGAWLVLGVSPNIYKLKATPCGLFASGNRVPEFTSGMGCSFRLWLRWETASHSRGKFWDALSETPSIRKARPTLNTSSEHMRACCPERPRHRGDGKYRPRRLPSLRPRVSRKKPRGFRGFHHLYCFARRTANGEATPPARPFWRLQPCCPDLPWWDGPSRQPSCRAAS</sequence>
<proteinExistence type="predicted"/>
<feature type="compositionally biased region" description="Basic residues" evidence="1">
    <location>
        <begin position="111"/>
        <end position="126"/>
    </location>
</feature>
<feature type="region of interest" description="Disordered" evidence="1">
    <location>
        <begin position="91"/>
        <end position="126"/>
    </location>
</feature>
<protein>
    <submittedName>
        <fullName evidence="2">Uncharacterized protein</fullName>
    </submittedName>
</protein>
<feature type="compositionally biased region" description="Basic and acidic residues" evidence="1">
    <location>
        <begin position="92"/>
        <end position="110"/>
    </location>
</feature>
<gene>
    <name evidence="2" type="ORF">ERS852381_00985</name>
</gene>
<dbReference type="EMBL" id="CYYP01000007">
    <property type="protein sequence ID" value="CUO04353.1"/>
    <property type="molecule type" value="Genomic_DNA"/>
</dbReference>
<reference evidence="2 3" key="1">
    <citation type="submission" date="2015-09" db="EMBL/GenBank/DDBJ databases">
        <authorList>
            <consortium name="Pathogen Informatics"/>
        </authorList>
    </citation>
    <scope>NUCLEOTIDE SEQUENCE [LARGE SCALE GENOMIC DNA]</scope>
    <source>
        <strain evidence="2 3">2789STDY5608823</strain>
    </source>
</reference>
<evidence type="ECO:0000313" key="2">
    <source>
        <dbReference type="EMBL" id="CUO04353.1"/>
    </source>
</evidence>
<evidence type="ECO:0000256" key="1">
    <source>
        <dbReference type="SAM" id="MobiDB-lite"/>
    </source>
</evidence>
<organism evidence="2 3">
    <name type="scientific">Collinsella aerofaciens</name>
    <dbReference type="NCBI Taxonomy" id="74426"/>
    <lineage>
        <taxon>Bacteria</taxon>
        <taxon>Bacillati</taxon>
        <taxon>Actinomycetota</taxon>
        <taxon>Coriobacteriia</taxon>
        <taxon>Coriobacteriales</taxon>
        <taxon>Coriobacteriaceae</taxon>
        <taxon>Collinsella</taxon>
    </lineage>
</organism>
<name>A0A174BUM7_9ACTN</name>